<evidence type="ECO:0000313" key="12">
    <source>
        <dbReference type="EMBL" id="KAF7130671.1"/>
    </source>
</evidence>
<evidence type="ECO:0000259" key="11">
    <source>
        <dbReference type="PROSITE" id="PS51840"/>
    </source>
</evidence>
<dbReference type="GO" id="GO:0005643">
    <property type="term" value="C:nuclear pore"/>
    <property type="evidence" value="ECO:0007669"/>
    <property type="project" value="InterPro"/>
</dbReference>
<feature type="transmembrane region" description="Helical" evidence="9">
    <location>
        <begin position="925"/>
        <end position="946"/>
    </location>
</feature>
<evidence type="ECO:0000313" key="13">
    <source>
        <dbReference type="Proteomes" id="UP000626092"/>
    </source>
</evidence>
<evidence type="ECO:0000256" key="5">
    <source>
        <dbReference type="ARBA" id="ARBA00022737"/>
    </source>
</evidence>
<keyword evidence="7 9" id="KW-0472">Membrane</keyword>
<dbReference type="EMBL" id="WJXA01000010">
    <property type="protein sequence ID" value="KAF7130671.1"/>
    <property type="molecule type" value="Genomic_DNA"/>
</dbReference>
<dbReference type="CDD" id="cd14066">
    <property type="entry name" value="STKc_IRAK"/>
    <property type="match status" value="1"/>
</dbReference>
<keyword evidence="2" id="KW-0433">Leucine-rich repeat</keyword>
<dbReference type="OrthoDB" id="20172at2759"/>
<dbReference type="InterPro" id="IPR001611">
    <property type="entry name" value="Leu-rich_rpt"/>
</dbReference>
<dbReference type="PANTHER" id="PTHR31344:SF15">
    <property type="entry name" value="EEIG1_EHBP1 PROTEIN AMINO-TERMINAL DOMAIN PROTEIN"/>
    <property type="match status" value="1"/>
</dbReference>
<feature type="region of interest" description="Disordered" evidence="8">
    <location>
        <begin position="290"/>
        <end position="317"/>
    </location>
</feature>
<dbReference type="PROSITE" id="PS51840">
    <property type="entry name" value="C2_NT"/>
    <property type="match status" value="1"/>
</dbReference>
<evidence type="ECO:0000256" key="2">
    <source>
        <dbReference type="ARBA" id="ARBA00022614"/>
    </source>
</evidence>
<protein>
    <recommendedName>
        <fullName evidence="14">Protein kinase domain-containing protein</fullName>
    </recommendedName>
</protein>
<keyword evidence="5" id="KW-0677">Repeat</keyword>
<name>A0A834GG65_RHOSS</name>
<organism evidence="12 13">
    <name type="scientific">Rhododendron simsii</name>
    <name type="common">Sims's rhododendron</name>
    <dbReference type="NCBI Taxonomy" id="118357"/>
    <lineage>
        <taxon>Eukaryota</taxon>
        <taxon>Viridiplantae</taxon>
        <taxon>Streptophyta</taxon>
        <taxon>Embryophyta</taxon>
        <taxon>Tracheophyta</taxon>
        <taxon>Spermatophyta</taxon>
        <taxon>Magnoliopsida</taxon>
        <taxon>eudicotyledons</taxon>
        <taxon>Gunneridae</taxon>
        <taxon>Pentapetalae</taxon>
        <taxon>asterids</taxon>
        <taxon>Ericales</taxon>
        <taxon>Ericaceae</taxon>
        <taxon>Ericoideae</taxon>
        <taxon>Rhodoreae</taxon>
        <taxon>Rhododendron</taxon>
    </lineage>
</organism>
<dbReference type="InterPro" id="IPR000719">
    <property type="entry name" value="Prot_kinase_dom"/>
</dbReference>
<dbReference type="PANTHER" id="PTHR31344">
    <property type="entry name" value="NUCLEAR PORE COMPLEX PROTEIN NUP205"/>
    <property type="match status" value="1"/>
</dbReference>
<feature type="region of interest" description="Disordered" evidence="8">
    <location>
        <begin position="350"/>
        <end position="374"/>
    </location>
</feature>
<reference evidence="12" key="1">
    <citation type="submission" date="2019-11" db="EMBL/GenBank/DDBJ databases">
        <authorList>
            <person name="Liu Y."/>
            <person name="Hou J."/>
            <person name="Li T.-Q."/>
            <person name="Guan C.-H."/>
            <person name="Wu X."/>
            <person name="Wu H.-Z."/>
            <person name="Ling F."/>
            <person name="Zhang R."/>
            <person name="Shi X.-G."/>
            <person name="Ren J.-P."/>
            <person name="Chen E.-F."/>
            <person name="Sun J.-M."/>
        </authorList>
    </citation>
    <scope>NUCLEOTIDE SEQUENCE</scope>
    <source>
        <strain evidence="12">Adult_tree_wgs_1</strain>
        <tissue evidence="12">Leaves</tissue>
    </source>
</reference>
<evidence type="ECO:0008006" key="14">
    <source>
        <dbReference type="Google" id="ProtNLM"/>
    </source>
</evidence>
<dbReference type="Gene3D" id="3.30.200.20">
    <property type="entry name" value="Phosphorylase Kinase, domain 1"/>
    <property type="match status" value="1"/>
</dbReference>
<accession>A0A834GG65</accession>
<dbReference type="FunFam" id="3.80.10.10:FF:000400">
    <property type="entry name" value="Nuclear pore complex protein NUP107"/>
    <property type="match status" value="1"/>
</dbReference>
<keyword evidence="4" id="KW-0732">Signal</keyword>
<dbReference type="SUPFAM" id="SSF52058">
    <property type="entry name" value="L domain-like"/>
    <property type="match status" value="1"/>
</dbReference>
<dbReference type="Proteomes" id="UP000626092">
    <property type="component" value="Unassembled WGS sequence"/>
</dbReference>
<dbReference type="InterPro" id="IPR011009">
    <property type="entry name" value="Kinase-like_dom_sf"/>
</dbReference>
<dbReference type="GO" id="GO:0004672">
    <property type="term" value="F:protein kinase activity"/>
    <property type="evidence" value="ECO:0007669"/>
    <property type="project" value="InterPro"/>
</dbReference>
<dbReference type="SUPFAM" id="SSF56112">
    <property type="entry name" value="Protein kinase-like (PK-like)"/>
    <property type="match status" value="1"/>
</dbReference>
<evidence type="ECO:0000256" key="1">
    <source>
        <dbReference type="ARBA" id="ARBA00004370"/>
    </source>
</evidence>
<feature type="compositionally biased region" description="Basic and acidic residues" evidence="8">
    <location>
        <begin position="260"/>
        <end position="278"/>
    </location>
</feature>
<feature type="compositionally biased region" description="Basic and acidic residues" evidence="8">
    <location>
        <begin position="290"/>
        <end position="302"/>
    </location>
</feature>
<dbReference type="InterPro" id="IPR021827">
    <property type="entry name" value="Nup186/Nup192/Nup205"/>
</dbReference>
<dbReference type="InterPro" id="IPR019448">
    <property type="entry name" value="NT-C2"/>
</dbReference>
<feature type="region of interest" description="Disordered" evidence="8">
    <location>
        <begin position="515"/>
        <end position="545"/>
    </location>
</feature>
<dbReference type="CDD" id="cd12087">
    <property type="entry name" value="TM_EGFR-like"/>
    <property type="match status" value="1"/>
</dbReference>
<sequence>MIRSVLIQWEHGERNSGTTNPVVPFLGSGIGDGKVELKESFRLPVTLLREMHTKGGDGDSFRKNCLEFNLYELKRDRMTKGQLLGTAIVDLADYGVVKGTLRISVPMSCKRSFSNTAQPVLFIKIQAVEKSRTNLSKETSMERNGSESVSALMSEEYAAEEEEIASVTDDDVSSHSSSAVSSSAFEVGSQAMKNNQGETYDQHLLTSEKSIVRLDAKLVDELHENSKDVEVLSETISSNALQGSEANKLHGSSAISVESRANHEDRDDVWSPSKEHTREGKIADVIHNSPAKDRNIKEHQENGQEAEMLQDDTRKRVSSGREALSFCAEDVGQKSNTLNSDRLMHVKSVRSLGDSGKSNGSVKSGKLGDAQNGHQIDVNYQRKDTKVHPIETRKTTSDGRIQQLEHRIKMLEGELREAAAIEVGLYSVIAEHGSSINKVHAPARRLSRFYLHACKESSQSRRASAARSAISGLVVVAKACGNDVSRLTFWLSNSVVLRAIVTRAFAEHQLPFSAGPFPERPGGEKGNRKKLSPLKWKESSPSNKTKGTLCGSFDDWDDPSKFASALEKIEAWIFSRIAESVWWQTLTPHMQSAAASKTYQRTSSSGDQDQVNISLELWKKAFKDACERICPLRAGGHECGCLPVLPRLIMEQCVARLDVAMFNAILRESDDEIPSDPVSDPISEAKVLPIPAAKASFGAGAQLKNLIGNWSRWLTDLFGIDDGDSFQDRKDDSNDDEDGRKDCDTSFKSFHLLNALSDLMMLPKDMLLSRSIRKQVCPTFGAPLIKRVLNNFAPDEFCPDPIPEAVLEALDIENPLEAEECFVTDIPCSASPIVYWPPAAASVAGIFGEIGSQSKLRRSGSSILKKSYTSDDELDELDSPLSAIVDNIQSSSSPSTKSCWGSTENSSLISVRYQLLREISVNTGALTVLIYTFIWLMLISSFSYGLESDINCLKALKASLEDPFNYLSSWDFNNDTEGFICKFTGIDCWHPEESKVLNIRLSDMELKGEFPRGLQNCSALTGLDLSSNKFYGTIPSDFSAILPYVTTLDLSSNNFSGEIPKGMANCTYLNVLKLDSNKLSGQIPLELVLLSRLKSFSAANNLLSGPVPRFNFSIPVENYANNAGLCGRPLTACQGASKKPHSGVFVGAAVGGVTIAALGVAIAMFIYMRRMSRKKKEDDPDGNKWAKSLKGANAIKLSMFEKSVLKMRLSDLMKATNSFSKDYIIGTGRTGTVYKATLEDGTSLMVKRLQDTKHSEKEFASEMATLGNVKHRNLVPLLGFCVAKKERLLVYKFMPNGTLHDRLQLVNEGDKSFDWPLRLKIGIGAAKGFAWLHHSCNPRIIHRNVSSKCILLDADYEPKISDFGLARLMNPVDTHLSTFVNGEFGDLGYVAPEYARTLLATPKGDVYSFGVVLLELVTGERPTFVAKAPESFKGNLVEWITQLSSNGKLQDSIDNTLTGKGYDGELIQFLKIACSCVIQAAKERPTMFEVYQLLRAIGERYHFSTDDDILMASDTGDADYLEELIVA</sequence>
<gene>
    <name evidence="12" type="ORF">RHSIM_Rhsim10G0008400</name>
</gene>
<comment type="subcellular location">
    <subcellularLocation>
        <location evidence="1">Membrane</location>
    </subcellularLocation>
</comment>
<proteinExistence type="predicted"/>
<dbReference type="GO" id="GO:0005524">
    <property type="term" value="F:ATP binding"/>
    <property type="evidence" value="ECO:0007669"/>
    <property type="project" value="InterPro"/>
</dbReference>
<feature type="region of interest" description="Disordered" evidence="8">
    <location>
        <begin position="256"/>
        <end position="278"/>
    </location>
</feature>
<evidence type="ECO:0000256" key="8">
    <source>
        <dbReference type="SAM" id="MobiDB-lite"/>
    </source>
</evidence>
<dbReference type="Pfam" id="PF00560">
    <property type="entry name" value="LRR_1"/>
    <property type="match status" value="2"/>
</dbReference>
<evidence type="ECO:0000256" key="9">
    <source>
        <dbReference type="SAM" id="Phobius"/>
    </source>
</evidence>
<evidence type="ECO:0000256" key="3">
    <source>
        <dbReference type="ARBA" id="ARBA00022692"/>
    </source>
</evidence>
<dbReference type="InterPro" id="IPR001245">
    <property type="entry name" value="Ser-Thr/Tyr_kinase_cat_dom"/>
</dbReference>
<dbReference type="FunFam" id="3.30.200.20:FF:000428">
    <property type="entry name" value="Inactive LRR receptor-like serine/threonine-protein kinase BIR2"/>
    <property type="match status" value="1"/>
</dbReference>
<evidence type="ECO:0000259" key="10">
    <source>
        <dbReference type="PROSITE" id="PS50011"/>
    </source>
</evidence>
<dbReference type="Gene3D" id="1.10.510.10">
    <property type="entry name" value="Transferase(Phosphotransferase) domain 1"/>
    <property type="match status" value="1"/>
</dbReference>
<dbReference type="InterPro" id="IPR013210">
    <property type="entry name" value="LRR_N_plant-typ"/>
</dbReference>
<dbReference type="Pfam" id="PF07714">
    <property type="entry name" value="PK_Tyr_Ser-Thr"/>
    <property type="match status" value="1"/>
</dbReference>
<dbReference type="FunFam" id="1.10.510.10:FF:000095">
    <property type="entry name" value="protein STRUBBELIG-RECEPTOR FAMILY 8"/>
    <property type="match status" value="1"/>
</dbReference>
<feature type="domain" description="Protein kinase" evidence="10">
    <location>
        <begin position="1219"/>
        <end position="1494"/>
    </location>
</feature>
<dbReference type="Gene3D" id="3.80.10.10">
    <property type="entry name" value="Ribonuclease Inhibitor"/>
    <property type="match status" value="1"/>
</dbReference>
<dbReference type="InterPro" id="IPR032675">
    <property type="entry name" value="LRR_dom_sf"/>
</dbReference>
<keyword evidence="6 9" id="KW-1133">Transmembrane helix</keyword>
<evidence type="ECO:0000256" key="4">
    <source>
        <dbReference type="ARBA" id="ARBA00022729"/>
    </source>
</evidence>
<evidence type="ECO:0000256" key="6">
    <source>
        <dbReference type="ARBA" id="ARBA00022989"/>
    </source>
</evidence>
<dbReference type="PROSITE" id="PS50011">
    <property type="entry name" value="PROTEIN_KINASE_DOM"/>
    <property type="match status" value="1"/>
</dbReference>
<comment type="caution">
    <text evidence="12">The sequence shown here is derived from an EMBL/GenBank/DDBJ whole genome shotgun (WGS) entry which is preliminary data.</text>
</comment>
<feature type="compositionally biased region" description="Low complexity" evidence="8">
    <location>
        <begin position="353"/>
        <end position="368"/>
    </location>
</feature>
<dbReference type="GO" id="GO:0016020">
    <property type="term" value="C:membrane"/>
    <property type="evidence" value="ECO:0007669"/>
    <property type="project" value="UniProtKB-SubCell"/>
</dbReference>
<evidence type="ECO:0000256" key="7">
    <source>
        <dbReference type="ARBA" id="ARBA00023136"/>
    </source>
</evidence>
<feature type="domain" description="C2 NT-type" evidence="11">
    <location>
        <begin position="1"/>
        <end position="129"/>
    </location>
</feature>
<feature type="transmembrane region" description="Helical" evidence="9">
    <location>
        <begin position="1144"/>
        <end position="1167"/>
    </location>
</feature>
<keyword evidence="13" id="KW-1185">Reference proteome</keyword>
<dbReference type="Pfam" id="PF08263">
    <property type="entry name" value="LRRNT_2"/>
    <property type="match status" value="1"/>
</dbReference>
<keyword evidence="3 9" id="KW-0812">Transmembrane</keyword>